<dbReference type="PROSITE" id="PS01124">
    <property type="entry name" value="HTH_ARAC_FAMILY_2"/>
    <property type="match status" value="1"/>
</dbReference>
<dbReference type="CDD" id="cd17536">
    <property type="entry name" value="REC_YesN-like"/>
    <property type="match status" value="1"/>
</dbReference>
<keyword evidence="6" id="KW-0238">DNA-binding</keyword>
<dbReference type="PROSITE" id="PS50110">
    <property type="entry name" value="RESPONSE_REGULATORY"/>
    <property type="match status" value="1"/>
</dbReference>
<dbReference type="GO" id="GO:0005737">
    <property type="term" value="C:cytoplasm"/>
    <property type="evidence" value="ECO:0007669"/>
    <property type="project" value="UniProtKB-SubCell"/>
</dbReference>
<organism evidence="11 12">
    <name type="scientific">Paenibacillus silvestris</name>
    <dbReference type="NCBI Taxonomy" id="2606219"/>
    <lineage>
        <taxon>Bacteria</taxon>
        <taxon>Bacillati</taxon>
        <taxon>Bacillota</taxon>
        <taxon>Bacilli</taxon>
        <taxon>Bacillales</taxon>
        <taxon>Paenibacillaceae</taxon>
        <taxon>Paenibacillus</taxon>
    </lineage>
</organism>
<dbReference type="InterPro" id="IPR009057">
    <property type="entry name" value="Homeodomain-like_sf"/>
</dbReference>
<keyword evidence="5" id="KW-0805">Transcription regulation</keyword>
<keyword evidence="12" id="KW-1185">Reference proteome</keyword>
<keyword evidence="7" id="KW-0804">Transcription</keyword>
<dbReference type="InterPro" id="IPR018060">
    <property type="entry name" value="HTH_AraC"/>
</dbReference>
<sequence>MLKAVVFDDEYIVLQGLRELIDWSSFGIELIGTADNGLSALELFRVHRPQLIFTDIRMPGMDGLQLIEVIMREAPETLCIVFSGFNEFEYVKQAINLGVADYLEKPITVPTIEKAIRKVMDKISRQREVQELKTKVSNSHRELLEKATLDLLFIGGEAEEKWRQIYGAASENLVGVTVLATESDRLQISEHTDYTVIPLRHGQERLLVCVHTQQPTPEFWGQLLLESEQADISVGSGRTYAELREAALSYKEALRALRSAHFLGEKGIVRFEDLGELITRPEGLSEREEGIILSLRSGNKAGMLDQIDRFIAWIQKEKLDAEVAEHEMLKLLYLALEEAKKAAGDKVGHIPEAYRPHVEFREMAAGGKITEWFRSQLDMIVGSTMEAREHSRHVSVTRARNYMEQNYTRDVTLQEVAAHVGMNPSYFSVLFKEEVGESYIKYVTRKRMELAKMLLSRGLKVNDVSEKVGYHTYRHFSEVFKKYTGCTPGQYKDQLSNTLGI</sequence>
<evidence type="ECO:0000259" key="9">
    <source>
        <dbReference type="PROSITE" id="PS01124"/>
    </source>
</evidence>
<name>A0A6L8V4K7_9BACL</name>
<evidence type="ECO:0000256" key="7">
    <source>
        <dbReference type="ARBA" id="ARBA00023163"/>
    </source>
</evidence>
<dbReference type="SUPFAM" id="SSF46689">
    <property type="entry name" value="Homeodomain-like"/>
    <property type="match status" value="2"/>
</dbReference>
<dbReference type="Pfam" id="PF12833">
    <property type="entry name" value="HTH_18"/>
    <property type="match status" value="1"/>
</dbReference>
<dbReference type="InterPro" id="IPR018062">
    <property type="entry name" value="HTH_AraC-typ_CS"/>
</dbReference>
<dbReference type="EMBL" id="WTUZ01000022">
    <property type="protein sequence ID" value="MZQ85353.1"/>
    <property type="molecule type" value="Genomic_DNA"/>
</dbReference>
<evidence type="ECO:0000259" key="10">
    <source>
        <dbReference type="PROSITE" id="PS50110"/>
    </source>
</evidence>
<dbReference type="AlphaFoldDB" id="A0A6L8V4K7"/>
<evidence type="ECO:0000256" key="6">
    <source>
        <dbReference type="ARBA" id="ARBA00023125"/>
    </source>
</evidence>
<evidence type="ECO:0000256" key="2">
    <source>
        <dbReference type="ARBA" id="ARBA00022490"/>
    </source>
</evidence>
<dbReference type="InterPro" id="IPR041522">
    <property type="entry name" value="CdaR_GGDEF"/>
</dbReference>
<dbReference type="PROSITE" id="PS00041">
    <property type="entry name" value="HTH_ARAC_FAMILY_1"/>
    <property type="match status" value="1"/>
</dbReference>
<dbReference type="SMART" id="SM00448">
    <property type="entry name" value="REC"/>
    <property type="match status" value="1"/>
</dbReference>
<reference evidence="11 12" key="1">
    <citation type="submission" date="2019-12" db="EMBL/GenBank/DDBJ databases">
        <title>Paenibacillus sp. nov. sp. isolated from soil.</title>
        <authorList>
            <person name="Kim J."/>
            <person name="Jeong S.E."/>
            <person name="Jung H.S."/>
            <person name="Jeon C.O."/>
        </authorList>
    </citation>
    <scope>NUCLEOTIDE SEQUENCE [LARGE SCALE GENOMIC DNA]</scope>
    <source>
        <strain evidence="11 12">5J-6</strain>
    </source>
</reference>
<dbReference type="InterPro" id="IPR051552">
    <property type="entry name" value="HptR"/>
</dbReference>
<dbReference type="Pfam" id="PF17853">
    <property type="entry name" value="GGDEF_2"/>
    <property type="match status" value="1"/>
</dbReference>
<feature type="domain" description="Response regulatory" evidence="10">
    <location>
        <begin position="3"/>
        <end position="120"/>
    </location>
</feature>
<dbReference type="Gene3D" id="3.40.50.2300">
    <property type="match status" value="1"/>
</dbReference>
<evidence type="ECO:0000256" key="1">
    <source>
        <dbReference type="ARBA" id="ARBA00004496"/>
    </source>
</evidence>
<dbReference type="Pfam" id="PF00072">
    <property type="entry name" value="Response_reg"/>
    <property type="match status" value="1"/>
</dbReference>
<dbReference type="PRINTS" id="PR00032">
    <property type="entry name" value="HTHARAC"/>
</dbReference>
<dbReference type="SMART" id="SM00342">
    <property type="entry name" value="HTH_ARAC"/>
    <property type="match status" value="1"/>
</dbReference>
<evidence type="ECO:0000256" key="8">
    <source>
        <dbReference type="PROSITE-ProRule" id="PRU00169"/>
    </source>
</evidence>
<dbReference type="RefSeq" id="WP_161409513.1">
    <property type="nucleotide sequence ID" value="NZ_WTUZ01000022.1"/>
</dbReference>
<keyword evidence="2" id="KW-0963">Cytoplasm</keyword>
<keyword evidence="4" id="KW-0902">Two-component regulatory system</keyword>
<proteinExistence type="predicted"/>
<dbReference type="InterPro" id="IPR020449">
    <property type="entry name" value="Tscrpt_reg_AraC-type_HTH"/>
</dbReference>
<gene>
    <name evidence="11" type="ORF">GQF01_24860</name>
</gene>
<feature type="domain" description="HTH araC/xylS-type" evidence="9">
    <location>
        <begin position="397"/>
        <end position="494"/>
    </location>
</feature>
<dbReference type="PANTHER" id="PTHR42713">
    <property type="entry name" value="HISTIDINE KINASE-RELATED"/>
    <property type="match status" value="1"/>
</dbReference>
<dbReference type="GO" id="GO:0003700">
    <property type="term" value="F:DNA-binding transcription factor activity"/>
    <property type="evidence" value="ECO:0007669"/>
    <property type="project" value="InterPro"/>
</dbReference>
<dbReference type="GO" id="GO:0000160">
    <property type="term" value="P:phosphorelay signal transduction system"/>
    <property type="evidence" value="ECO:0007669"/>
    <property type="project" value="UniProtKB-KW"/>
</dbReference>
<evidence type="ECO:0000256" key="5">
    <source>
        <dbReference type="ARBA" id="ARBA00023015"/>
    </source>
</evidence>
<keyword evidence="3 8" id="KW-0597">Phosphoprotein</keyword>
<dbReference type="InterPro" id="IPR011006">
    <property type="entry name" value="CheY-like_superfamily"/>
</dbReference>
<accession>A0A6L8V4K7</accession>
<dbReference type="Gene3D" id="1.10.10.60">
    <property type="entry name" value="Homeodomain-like"/>
    <property type="match status" value="2"/>
</dbReference>
<evidence type="ECO:0000256" key="4">
    <source>
        <dbReference type="ARBA" id="ARBA00023012"/>
    </source>
</evidence>
<evidence type="ECO:0000256" key="3">
    <source>
        <dbReference type="ARBA" id="ARBA00022553"/>
    </source>
</evidence>
<evidence type="ECO:0000313" key="11">
    <source>
        <dbReference type="EMBL" id="MZQ85353.1"/>
    </source>
</evidence>
<dbReference type="PANTHER" id="PTHR42713:SF3">
    <property type="entry name" value="TRANSCRIPTIONAL REGULATORY PROTEIN HPTR"/>
    <property type="match status" value="1"/>
</dbReference>
<dbReference type="GO" id="GO:0043565">
    <property type="term" value="F:sequence-specific DNA binding"/>
    <property type="evidence" value="ECO:0007669"/>
    <property type="project" value="InterPro"/>
</dbReference>
<evidence type="ECO:0000313" key="12">
    <source>
        <dbReference type="Proteomes" id="UP000481087"/>
    </source>
</evidence>
<comment type="caution">
    <text evidence="11">The sequence shown here is derived from an EMBL/GenBank/DDBJ whole genome shotgun (WGS) entry which is preliminary data.</text>
</comment>
<protein>
    <submittedName>
        <fullName evidence="11">Response regulator</fullName>
    </submittedName>
</protein>
<dbReference type="InterPro" id="IPR001789">
    <property type="entry name" value="Sig_transdc_resp-reg_receiver"/>
</dbReference>
<feature type="modified residue" description="4-aspartylphosphate" evidence="8">
    <location>
        <position position="55"/>
    </location>
</feature>
<dbReference type="Proteomes" id="UP000481087">
    <property type="component" value="Unassembled WGS sequence"/>
</dbReference>
<comment type="subcellular location">
    <subcellularLocation>
        <location evidence="1">Cytoplasm</location>
    </subcellularLocation>
</comment>
<dbReference type="SUPFAM" id="SSF52172">
    <property type="entry name" value="CheY-like"/>
    <property type="match status" value="1"/>
</dbReference>